<dbReference type="SUPFAM" id="SSF53720">
    <property type="entry name" value="ALDH-like"/>
    <property type="match status" value="1"/>
</dbReference>
<comment type="similarity">
    <text evidence="1 5">Belongs to the aldehyde dehydrogenase family.</text>
</comment>
<evidence type="ECO:0000256" key="5">
    <source>
        <dbReference type="RuleBase" id="RU003345"/>
    </source>
</evidence>
<evidence type="ECO:0000256" key="4">
    <source>
        <dbReference type="PROSITE-ProRule" id="PRU10007"/>
    </source>
</evidence>
<dbReference type="AlphaFoldDB" id="A0A8J7YH20"/>
<dbReference type="Gene3D" id="3.40.309.10">
    <property type="entry name" value="Aldehyde Dehydrogenase, Chain A, domain 2"/>
    <property type="match status" value="1"/>
</dbReference>
<dbReference type="PANTHER" id="PTHR11699">
    <property type="entry name" value="ALDEHYDE DEHYDROGENASE-RELATED"/>
    <property type="match status" value="1"/>
</dbReference>
<evidence type="ECO:0000256" key="3">
    <source>
        <dbReference type="ARBA" id="ARBA00023002"/>
    </source>
</evidence>
<evidence type="ECO:0000256" key="2">
    <source>
        <dbReference type="ARBA" id="ARBA00011881"/>
    </source>
</evidence>
<evidence type="ECO:0000259" key="6">
    <source>
        <dbReference type="Pfam" id="PF00171"/>
    </source>
</evidence>
<dbReference type="Pfam" id="PF00171">
    <property type="entry name" value="Aldedh"/>
    <property type="match status" value="1"/>
</dbReference>
<comment type="caution">
    <text evidence="7">The sequence shown here is derived from an EMBL/GenBank/DDBJ whole genome shotgun (WGS) entry which is preliminary data.</text>
</comment>
<dbReference type="Gene3D" id="3.40.605.10">
    <property type="entry name" value="Aldehyde Dehydrogenase, Chain A, domain 1"/>
    <property type="match status" value="1"/>
</dbReference>
<organism evidence="7 8">
    <name type="scientific">Haloarcula limicola</name>
    <dbReference type="NCBI Taxonomy" id="1429915"/>
    <lineage>
        <taxon>Archaea</taxon>
        <taxon>Methanobacteriati</taxon>
        <taxon>Methanobacteriota</taxon>
        <taxon>Stenosarchaea group</taxon>
        <taxon>Halobacteria</taxon>
        <taxon>Halobacteriales</taxon>
        <taxon>Haloarculaceae</taxon>
        <taxon>Haloarcula</taxon>
    </lineage>
</organism>
<name>A0A8J7YH20_9EURY</name>
<dbReference type="OrthoDB" id="6342at2157"/>
<protein>
    <submittedName>
        <fullName evidence="7">Aldehyde dehydrogenase family protein</fullName>
    </submittedName>
</protein>
<gene>
    <name evidence="7" type="ORF">KTS45_19165</name>
</gene>
<dbReference type="InterPro" id="IPR016163">
    <property type="entry name" value="Ald_DH_C"/>
</dbReference>
<keyword evidence="3 5" id="KW-0560">Oxidoreductase</keyword>
<dbReference type="EMBL" id="JAHQXF010000004">
    <property type="protein sequence ID" value="MBV0926333.1"/>
    <property type="molecule type" value="Genomic_DNA"/>
</dbReference>
<dbReference type="InterPro" id="IPR029510">
    <property type="entry name" value="Ald_DH_CS_GLU"/>
</dbReference>
<dbReference type="GO" id="GO:0016620">
    <property type="term" value="F:oxidoreductase activity, acting on the aldehyde or oxo group of donors, NAD or NADP as acceptor"/>
    <property type="evidence" value="ECO:0007669"/>
    <property type="project" value="InterPro"/>
</dbReference>
<dbReference type="Proteomes" id="UP000766550">
    <property type="component" value="Unassembled WGS sequence"/>
</dbReference>
<dbReference type="InterPro" id="IPR015590">
    <property type="entry name" value="Aldehyde_DH_dom"/>
</dbReference>
<dbReference type="RefSeq" id="WP_162319292.1">
    <property type="nucleotide sequence ID" value="NZ_JAHQXF010000004.1"/>
</dbReference>
<feature type="active site" evidence="4">
    <location>
        <position position="270"/>
    </location>
</feature>
<keyword evidence="8" id="KW-1185">Reference proteome</keyword>
<reference evidence="7 8" key="1">
    <citation type="submission" date="2021-06" db="EMBL/GenBank/DDBJ databases">
        <title>New haloarchaea isolates fom saline soil.</title>
        <authorList>
            <person name="Duran-Viseras A."/>
            <person name="Sanchez-Porro C.S."/>
            <person name="Ventosa A."/>
        </authorList>
    </citation>
    <scope>NUCLEOTIDE SEQUENCE [LARGE SCALE GENOMIC DNA]</scope>
    <source>
        <strain evidence="7 8">JCM 183640</strain>
    </source>
</reference>
<evidence type="ECO:0000313" key="8">
    <source>
        <dbReference type="Proteomes" id="UP000766550"/>
    </source>
</evidence>
<dbReference type="FunFam" id="3.40.605.10:FF:000007">
    <property type="entry name" value="NAD/NADP-dependent betaine aldehyde dehydrogenase"/>
    <property type="match status" value="1"/>
</dbReference>
<sequence length="511" mass="55551">MTQSQFTETMRENHQRAIDEATADVRFDAWIDGEAHTAAGGERFETRDPAIEKPITTVSRCGEEDVDAAVNAARETFEGEWGELTKSERSDAILDWAGVLRDHSEDLALLESLDTGKPLANAEYEVGKALDYIEYYAHIVRGEQGNQVPVADDVHAYATQEPYGVAGLIVPWNYPMILTSWKLGPALAAGNTVVLKPAENTPLTATRIAQLSEGVLPDGTLNVVHGFGDEVGAPLTRHEGVDKLSFTGEDRTGEVVMKAAAEQITPVTLELGGKSPFIVFPDANLEQAAEIAADGIFYNTGQSCDAFSRTVVHESVHDEFLDLFVEEAAAREIGDPLRDSTDFGPLASEQQFEKVREYVEVGKEEGATLAYGGEPIDPAGDSEGWFVEPTIFDDVDNDMRIAQEEIFGPVASVIGFEDYEEAIEIANSIDFGLASGVATRDLSLAHQAADDIDAGTVWVNQYGRLVPGTAFGGFKRSGIGRECAKETLEKYQQTKTVNVALDDPELRPRDE</sequence>
<feature type="domain" description="Aldehyde dehydrogenase" evidence="6">
    <location>
        <begin position="40"/>
        <end position="497"/>
    </location>
</feature>
<dbReference type="InterPro" id="IPR016161">
    <property type="entry name" value="Ald_DH/histidinol_DH"/>
</dbReference>
<dbReference type="PROSITE" id="PS00687">
    <property type="entry name" value="ALDEHYDE_DEHYDR_GLU"/>
    <property type="match status" value="1"/>
</dbReference>
<evidence type="ECO:0000256" key="1">
    <source>
        <dbReference type="ARBA" id="ARBA00009986"/>
    </source>
</evidence>
<dbReference type="InterPro" id="IPR016162">
    <property type="entry name" value="Ald_DH_N"/>
</dbReference>
<proteinExistence type="inferred from homology"/>
<comment type="subunit">
    <text evidence="2">Homotetramer.</text>
</comment>
<evidence type="ECO:0000313" key="7">
    <source>
        <dbReference type="EMBL" id="MBV0926333.1"/>
    </source>
</evidence>
<accession>A0A8J7YH20</accession>
<dbReference type="FunFam" id="3.40.309.10:FF:000012">
    <property type="entry name" value="Betaine aldehyde dehydrogenase"/>
    <property type="match status" value="1"/>
</dbReference>